<dbReference type="InterPro" id="IPR017853">
    <property type="entry name" value="GH"/>
</dbReference>
<name>A0ABR2YBD8_9CHLO</name>
<dbReference type="EMBL" id="JALJOT010000017">
    <property type="protein sequence ID" value="KAK9901571.1"/>
    <property type="molecule type" value="Genomic_DNA"/>
</dbReference>
<dbReference type="Proteomes" id="UP001491310">
    <property type="component" value="Unassembled WGS sequence"/>
</dbReference>
<sequence length="263" mass="29382">MKDLGITWVYNWSSSIWYQGKDNVKMSDNFWGQPSSKVLSTKTPSNPNGIQYVPMIWGPNYLHPFDLNIAKWGADEYGSGTVLGFNEPDHLEQSNMTVKQAIDGWPQLMSIPGVRLGSPATAGDATTGWFADFWQQAMAKSYRIDFICVHWYGVDVSDPSKMVDELEDHLKAVHDKYGKNIWLTEFALLGFSQVSPGVYKSAFPSDDNQKIFAQKAVAMLERLSFVERYAWFALPKSSTDSAANNHLVNADLSLTKAGEGYSA</sequence>
<protein>
    <recommendedName>
        <fullName evidence="1">Asl1-like glycosyl hydrolase catalytic domain-containing protein</fullName>
    </recommendedName>
</protein>
<gene>
    <name evidence="2" type="ORF">WJX75_002579</name>
</gene>
<proteinExistence type="predicted"/>
<evidence type="ECO:0000313" key="2">
    <source>
        <dbReference type="EMBL" id="KAK9901571.1"/>
    </source>
</evidence>
<reference evidence="2 3" key="1">
    <citation type="journal article" date="2024" name="Nat. Commun.">
        <title>Phylogenomics reveals the evolutionary origins of lichenization in chlorophyte algae.</title>
        <authorList>
            <person name="Puginier C."/>
            <person name="Libourel C."/>
            <person name="Otte J."/>
            <person name="Skaloud P."/>
            <person name="Haon M."/>
            <person name="Grisel S."/>
            <person name="Petersen M."/>
            <person name="Berrin J.G."/>
            <person name="Delaux P.M."/>
            <person name="Dal Grande F."/>
            <person name="Keller J."/>
        </authorList>
    </citation>
    <scope>NUCLEOTIDE SEQUENCE [LARGE SCALE GENOMIC DNA]</scope>
    <source>
        <strain evidence="2 3">SAG 216-7</strain>
    </source>
</reference>
<accession>A0ABR2YBD8</accession>
<keyword evidence="3" id="KW-1185">Reference proteome</keyword>
<dbReference type="InterPro" id="IPR024655">
    <property type="entry name" value="Asl1_glyco_hydro_catalytic"/>
</dbReference>
<dbReference type="InterPro" id="IPR053183">
    <property type="entry name" value="ASL1"/>
</dbReference>
<evidence type="ECO:0000259" key="1">
    <source>
        <dbReference type="Pfam" id="PF11790"/>
    </source>
</evidence>
<dbReference type="Gene3D" id="3.20.20.80">
    <property type="entry name" value="Glycosidases"/>
    <property type="match status" value="1"/>
</dbReference>
<dbReference type="PANTHER" id="PTHR34154:SF3">
    <property type="entry name" value="ALKALI-SENSITIVE LINKAGE PROTEIN 1"/>
    <property type="match status" value="1"/>
</dbReference>
<dbReference type="PANTHER" id="PTHR34154">
    <property type="entry name" value="ALKALI-SENSITIVE LINKAGE PROTEIN 1"/>
    <property type="match status" value="1"/>
</dbReference>
<organism evidence="2 3">
    <name type="scientific">Coccomyxa subellipsoidea</name>
    <dbReference type="NCBI Taxonomy" id="248742"/>
    <lineage>
        <taxon>Eukaryota</taxon>
        <taxon>Viridiplantae</taxon>
        <taxon>Chlorophyta</taxon>
        <taxon>core chlorophytes</taxon>
        <taxon>Trebouxiophyceae</taxon>
        <taxon>Trebouxiophyceae incertae sedis</taxon>
        <taxon>Coccomyxaceae</taxon>
        <taxon>Coccomyxa</taxon>
    </lineage>
</organism>
<feature type="domain" description="Asl1-like glycosyl hydrolase catalytic" evidence="1">
    <location>
        <begin position="5"/>
        <end position="261"/>
    </location>
</feature>
<evidence type="ECO:0000313" key="3">
    <source>
        <dbReference type="Proteomes" id="UP001491310"/>
    </source>
</evidence>
<comment type="caution">
    <text evidence="2">The sequence shown here is derived from an EMBL/GenBank/DDBJ whole genome shotgun (WGS) entry which is preliminary data.</text>
</comment>
<dbReference type="Pfam" id="PF11790">
    <property type="entry name" value="Glyco_hydro_cc"/>
    <property type="match status" value="1"/>
</dbReference>
<dbReference type="SUPFAM" id="SSF51445">
    <property type="entry name" value="(Trans)glycosidases"/>
    <property type="match status" value="1"/>
</dbReference>